<gene>
    <name evidence="2" type="ORF">BV898_08907</name>
</gene>
<sequence length="110" mass="12713">MTTGLFGLLQLLFLTLTVIWTLFILYELREAFSDPVTKTNARKRLIEDLQHFSQTSKNLYGQAKNAMQLLATTYKLHLHVFLNTAITFVRDLTRTNHISELIGWPDDSDL</sequence>
<keyword evidence="1" id="KW-1133">Transmembrane helix</keyword>
<keyword evidence="1" id="KW-0812">Transmembrane</keyword>
<dbReference type="EMBL" id="MTYJ01000067">
    <property type="protein sequence ID" value="OQV17045.1"/>
    <property type="molecule type" value="Genomic_DNA"/>
</dbReference>
<evidence type="ECO:0000313" key="2">
    <source>
        <dbReference type="EMBL" id="OQV17045.1"/>
    </source>
</evidence>
<accession>A0A1W0WPB0</accession>
<organism evidence="2 3">
    <name type="scientific">Hypsibius exemplaris</name>
    <name type="common">Freshwater tardigrade</name>
    <dbReference type="NCBI Taxonomy" id="2072580"/>
    <lineage>
        <taxon>Eukaryota</taxon>
        <taxon>Metazoa</taxon>
        <taxon>Ecdysozoa</taxon>
        <taxon>Tardigrada</taxon>
        <taxon>Eutardigrada</taxon>
        <taxon>Parachela</taxon>
        <taxon>Hypsibioidea</taxon>
        <taxon>Hypsibiidae</taxon>
        <taxon>Hypsibius</taxon>
    </lineage>
</organism>
<dbReference type="Proteomes" id="UP000192578">
    <property type="component" value="Unassembled WGS sequence"/>
</dbReference>
<proteinExistence type="predicted"/>
<keyword evidence="3" id="KW-1185">Reference proteome</keyword>
<evidence type="ECO:0000256" key="1">
    <source>
        <dbReference type="SAM" id="Phobius"/>
    </source>
</evidence>
<reference evidence="3" key="1">
    <citation type="submission" date="2017-01" db="EMBL/GenBank/DDBJ databases">
        <title>Comparative genomics of anhydrobiosis in the tardigrade Hypsibius dujardini.</title>
        <authorList>
            <person name="Yoshida Y."/>
            <person name="Koutsovoulos G."/>
            <person name="Laetsch D."/>
            <person name="Stevens L."/>
            <person name="Kumar S."/>
            <person name="Horikawa D."/>
            <person name="Ishino K."/>
            <person name="Komine S."/>
            <person name="Tomita M."/>
            <person name="Blaxter M."/>
            <person name="Arakawa K."/>
        </authorList>
    </citation>
    <scope>NUCLEOTIDE SEQUENCE [LARGE SCALE GENOMIC DNA]</scope>
    <source>
        <strain evidence="3">Z151</strain>
    </source>
</reference>
<comment type="caution">
    <text evidence="2">The sequence shown here is derived from an EMBL/GenBank/DDBJ whole genome shotgun (WGS) entry which is preliminary data.</text>
</comment>
<feature type="transmembrane region" description="Helical" evidence="1">
    <location>
        <begin position="6"/>
        <end position="26"/>
    </location>
</feature>
<keyword evidence="1" id="KW-0472">Membrane</keyword>
<protein>
    <submittedName>
        <fullName evidence="2">Uncharacterized protein</fullName>
    </submittedName>
</protein>
<name>A0A1W0WPB0_HYPEX</name>
<dbReference type="AlphaFoldDB" id="A0A1W0WPB0"/>
<dbReference type="OrthoDB" id="10399925at2759"/>
<evidence type="ECO:0000313" key="3">
    <source>
        <dbReference type="Proteomes" id="UP000192578"/>
    </source>
</evidence>